<comment type="caution">
    <text evidence="3">The sequence shown here is derived from an EMBL/GenBank/DDBJ whole genome shotgun (WGS) entry which is preliminary data.</text>
</comment>
<keyword evidence="2" id="KW-0812">Transmembrane</keyword>
<reference evidence="3 4" key="1">
    <citation type="submission" date="2024-07" db="EMBL/GenBank/DDBJ databases">
        <title>Section-level genome sequencing and comparative genomics of Aspergillus sections Usti and Cavernicolus.</title>
        <authorList>
            <consortium name="Lawrence Berkeley National Laboratory"/>
            <person name="Nybo J.L."/>
            <person name="Vesth T.C."/>
            <person name="Theobald S."/>
            <person name="Frisvad J.C."/>
            <person name="Larsen T.O."/>
            <person name="Kjaerboelling I."/>
            <person name="Rothschild-Mancinelli K."/>
            <person name="Lyhne E.K."/>
            <person name="Kogle M.E."/>
            <person name="Barry K."/>
            <person name="Clum A."/>
            <person name="Na H."/>
            <person name="Ledsgaard L."/>
            <person name="Lin J."/>
            <person name="Lipzen A."/>
            <person name="Kuo A."/>
            <person name="Riley R."/>
            <person name="Mondo S."/>
            <person name="Labutti K."/>
            <person name="Haridas S."/>
            <person name="Pangalinan J."/>
            <person name="Salamov A.A."/>
            <person name="Simmons B.A."/>
            <person name="Magnuson J.K."/>
            <person name="Chen J."/>
            <person name="Drula E."/>
            <person name="Henrissat B."/>
            <person name="Wiebenga A."/>
            <person name="Lubbers R.J."/>
            <person name="Gomes A.C."/>
            <person name="Macurrencykelacurrency M.R."/>
            <person name="Stajich J."/>
            <person name="Grigoriev I.V."/>
            <person name="Mortensen U.H."/>
            <person name="De Vries R.P."/>
            <person name="Baker S.E."/>
            <person name="Andersen M.R."/>
        </authorList>
    </citation>
    <scope>NUCLEOTIDE SEQUENCE [LARGE SCALE GENOMIC DNA]</scope>
    <source>
        <strain evidence="3 4">CBS 449.75</strain>
    </source>
</reference>
<keyword evidence="2" id="KW-0472">Membrane</keyword>
<feature type="region of interest" description="Disordered" evidence="1">
    <location>
        <begin position="77"/>
        <end position="107"/>
    </location>
</feature>
<keyword evidence="4" id="KW-1185">Reference proteome</keyword>
<dbReference type="EMBL" id="JBFXLQ010000036">
    <property type="protein sequence ID" value="KAL2864935.1"/>
    <property type="molecule type" value="Genomic_DNA"/>
</dbReference>
<evidence type="ECO:0000313" key="3">
    <source>
        <dbReference type="EMBL" id="KAL2864935.1"/>
    </source>
</evidence>
<protein>
    <submittedName>
        <fullName evidence="3">Uncharacterized protein</fullName>
    </submittedName>
</protein>
<gene>
    <name evidence="3" type="ORF">BJX67DRAFT_197026</name>
</gene>
<sequence>MVRKAWISLLVMGVTARLMRGLRLKRKRRRVKVERKHSEGQGSRRWKAGEPLLTKPVVAREEELELINKMEINSDFESQAGRDVDRKASPLKNEPPIDELNRPRNRK</sequence>
<name>A0ABR4LK78_9EURO</name>
<dbReference type="Proteomes" id="UP001610432">
    <property type="component" value="Unassembled WGS sequence"/>
</dbReference>
<keyword evidence="2" id="KW-1133">Transmembrane helix</keyword>
<feature type="region of interest" description="Disordered" evidence="1">
    <location>
        <begin position="29"/>
        <end position="48"/>
    </location>
</feature>
<dbReference type="GeneID" id="98140477"/>
<evidence type="ECO:0000313" key="4">
    <source>
        <dbReference type="Proteomes" id="UP001610432"/>
    </source>
</evidence>
<dbReference type="RefSeq" id="XP_070883914.1">
    <property type="nucleotide sequence ID" value="XM_071025405.1"/>
</dbReference>
<feature type="transmembrane region" description="Helical" evidence="2">
    <location>
        <begin position="6"/>
        <end position="22"/>
    </location>
</feature>
<accession>A0ABR4LK78</accession>
<organism evidence="3 4">
    <name type="scientific">Aspergillus lucknowensis</name>
    <dbReference type="NCBI Taxonomy" id="176173"/>
    <lineage>
        <taxon>Eukaryota</taxon>
        <taxon>Fungi</taxon>
        <taxon>Dikarya</taxon>
        <taxon>Ascomycota</taxon>
        <taxon>Pezizomycotina</taxon>
        <taxon>Eurotiomycetes</taxon>
        <taxon>Eurotiomycetidae</taxon>
        <taxon>Eurotiales</taxon>
        <taxon>Aspergillaceae</taxon>
        <taxon>Aspergillus</taxon>
        <taxon>Aspergillus subgen. Nidulantes</taxon>
    </lineage>
</organism>
<proteinExistence type="predicted"/>
<evidence type="ECO:0000256" key="2">
    <source>
        <dbReference type="SAM" id="Phobius"/>
    </source>
</evidence>
<evidence type="ECO:0000256" key="1">
    <source>
        <dbReference type="SAM" id="MobiDB-lite"/>
    </source>
</evidence>